<protein>
    <submittedName>
        <fullName evidence="4">Gfo/Idh/MocA family oxidoreductase</fullName>
    </submittedName>
</protein>
<proteinExistence type="predicted"/>
<organism evidence="4 5">
    <name type="scientific">Microbacterium saccharophilum</name>
    <dbReference type="NCBI Taxonomy" id="1213358"/>
    <lineage>
        <taxon>Bacteria</taxon>
        <taxon>Bacillati</taxon>
        <taxon>Actinomycetota</taxon>
        <taxon>Actinomycetes</taxon>
        <taxon>Micrococcales</taxon>
        <taxon>Microbacteriaceae</taxon>
        <taxon>Microbacterium</taxon>
    </lineage>
</organism>
<dbReference type="SUPFAM" id="SSF55347">
    <property type="entry name" value="Glyceraldehyde-3-phosphate dehydrogenase-like, C-terminal domain"/>
    <property type="match status" value="1"/>
</dbReference>
<evidence type="ECO:0000259" key="2">
    <source>
        <dbReference type="Pfam" id="PF01408"/>
    </source>
</evidence>
<dbReference type="Pfam" id="PF22725">
    <property type="entry name" value="GFO_IDH_MocA_C3"/>
    <property type="match status" value="1"/>
</dbReference>
<dbReference type="InterPro" id="IPR052515">
    <property type="entry name" value="Gfo/Idh/MocA_Oxidoreductase"/>
</dbReference>
<dbReference type="Gene3D" id="3.30.360.10">
    <property type="entry name" value="Dihydrodipicolinate Reductase, domain 2"/>
    <property type="match status" value="1"/>
</dbReference>
<evidence type="ECO:0000313" key="5">
    <source>
        <dbReference type="Proteomes" id="UP000321949"/>
    </source>
</evidence>
<dbReference type="PANTHER" id="PTHR43249:SF1">
    <property type="entry name" value="D-GLUCOSIDE 3-DEHYDROGENASE"/>
    <property type="match status" value="1"/>
</dbReference>
<evidence type="ECO:0000256" key="1">
    <source>
        <dbReference type="ARBA" id="ARBA00023027"/>
    </source>
</evidence>
<dbReference type="SUPFAM" id="SSF51735">
    <property type="entry name" value="NAD(P)-binding Rossmann-fold domains"/>
    <property type="match status" value="1"/>
</dbReference>
<dbReference type="AlphaFoldDB" id="A0A5C8HVJ0"/>
<dbReference type="InterPro" id="IPR036291">
    <property type="entry name" value="NAD(P)-bd_dom_sf"/>
</dbReference>
<dbReference type="OrthoDB" id="9792085at2"/>
<reference evidence="4 5" key="1">
    <citation type="submission" date="2019-08" db="EMBL/GenBank/DDBJ databases">
        <authorList>
            <person name="Dong K."/>
        </authorList>
    </citation>
    <scope>NUCLEOTIDE SEQUENCE [LARGE SCALE GENOMIC DNA]</scope>
    <source>
        <strain evidence="4 5">K-1</strain>
    </source>
</reference>
<dbReference type="InterPro" id="IPR055170">
    <property type="entry name" value="GFO_IDH_MocA-like_dom"/>
</dbReference>
<dbReference type="InterPro" id="IPR000683">
    <property type="entry name" value="Gfo/Idh/MocA-like_OxRdtase_N"/>
</dbReference>
<feature type="domain" description="GFO/IDH/MocA-like oxidoreductase" evidence="3">
    <location>
        <begin position="132"/>
        <end position="271"/>
    </location>
</feature>
<accession>A0A5C8HVJ0</accession>
<dbReference type="Gene3D" id="3.40.50.720">
    <property type="entry name" value="NAD(P)-binding Rossmann-like Domain"/>
    <property type="match status" value="1"/>
</dbReference>
<dbReference type="GO" id="GO:0000166">
    <property type="term" value="F:nucleotide binding"/>
    <property type="evidence" value="ECO:0007669"/>
    <property type="project" value="InterPro"/>
</dbReference>
<evidence type="ECO:0000313" key="4">
    <source>
        <dbReference type="EMBL" id="TXK09190.1"/>
    </source>
</evidence>
<gene>
    <name evidence="4" type="ORF">FVP74_11810</name>
</gene>
<feature type="domain" description="Gfo/Idh/MocA-like oxidoreductase N-terminal" evidence="2">
    <location>
        <begin position="5"/>
        <end position="122"/>
    </location>
</feature>
<keyword evidence="1" id="KW-0520">NAD</keyword>
<name>A0A5C8HVJ0_9MICO</name>
<dbReference type="PANTHER" id="PTHR43249">
    <property type="entry name" value="UDP-N-ACETYL-2-AMINO-2-DEOXY-D-GLUCURONATE OXIDASE"/>
    <property type="match status" value="1"/>
</dbReference>
<evidence type="ECO:0000259" key="3">
    <source>
        <dbReference type="Pfam" id="PF22725"/>
    </source>
</evidence>
<comment type="caution">
    <text evidence="4">The sequence shown here is derived from an EMBL/GenBank/DDBJ whole genome shotgun (WGS) entry which is preliminary data.</text>
</comment>
<dbReference type="EMBL" id="VRSX01000005">
    <property type="protein sequence ID" value="TXK09190.1"/>
    <property type="molecule type" value="Genomic_DNA"/>
</dbReference>
<dbReference type="Pfam" id="PF01408">
    <property type="entry name" value="GFO_IDH_MocA"/>
    <property type="match status" value="1"/>
</dbReference>
<sequence>MSALHVAVIGAGSIAAMHMGAYQAHPDAVLVGVYDIRPDRTRDVARARGIRAYASLDELLADPVVEAVSICTWNDSHAEIAARAVRAGKDVLVEKPLSKTVAEAEELEAVVSESGRMVQVGFVRRFSSNARVLKSFVDAGELGELYYARATNIRRIGNPGGWFADSARSGGGPLIDIGVHVLDLCWYMMGCPRAVTVSGVTDSRLGNRANITSLSRYTVADYDPDLSDVEDLATALIRFENGASLLLETSYSLHAAEDRLAVAVFGERGGAELEPELRIVLEKHDTVLNVTPQVDLLAFDFEEGFRSEIGAFVDACRGVGPQLAPVEHGVEMMRMLAAVYESAALGHEISLR</sequence>
<dbReference type="RefSeq" id="WP_147049981.1">
    <property type="nucleotide sequence ID" value="NZ_BKAH01000004.1"/>
</dbReference>
<keyword evidence="5" id="KW-1185">Reference proteome</keyword>
<dbReference type="Proteomes" id="UP000321949">
    <property type="component" value="Unassembled WGS sequence"/>
</dbReference>